<dbReference type="InterPro" id="IPR036388">
    <property type="entry name" value="WH-like_DNA-bd_sf"/>
</dbReference>
<dbReference type="EMBL" id="NPBJ01000011">
    <property type="protein sequence ID" value="PAE00720.1"/>
    <property type="molecule type" value="Genomic_DNA"/>
</dbReference>
<evidence type="ECO:0008006" key="4">
    <source>
        <dbReference type="Google" id="ProtNLM"/>
    </source>
</evidence>
<organism evidence="2 3">
    <name type="scientific">Terribacillus saccharophilus</name>
    <dbReference type="NCBI Taxonomy" id="361277"/>
    <lineage>
        <taxon>Bacteria</taxon>
        <taxon>Bacillati</taxon>
        <taxon>Bacillota</taxon>
        <taxon>Bacilli</taxon>
        <taxon>Bacillales</taxon>
        <taxon>Bacillaceae</taxon>
        <taxon>Terribacillus</taxon>
    </lineage>
</organism>
<comment type="caution">
    <text evidence="2">The sequence shown here is derived from an EMBL/GenBank/DDBJ whole genome shotgun (WGS) entry which is preliminary data.</text>
</comment>
<dbReference type="Gene3D" id="1.10.10.10">
    <property type="entry name" value="Winged helix-like DNA-binding domain superfamily/Winged helix DNA-binding domain"/>
    <property type="match status" value="1"/>
</dbReference>
<feature type="region of interest" description="Disordered" evidence="1">
    <location>
        <begin position="102"/>
        <end position="144"/>
    </location>
</feature>
<name>A0ABX4H0R9_9BACI</name>
<accession>A0ABX4H0R9</accession>
<protein>
    <recommendedName>
        <fullName evidence="4">Helix-turn-helix domain-containing protein</fullName>
    </recommendedName>
</protein>
<evidence type="ECO:0000256" key="1">
    <source>
        <dbReference type="SAM" id="MobiDB-lite"/>
    </source>
</evidence>
<proteinExistence type="predicted"/>
<feature type="region of interest" description="Disordered" evidence="1">
    <location>
        <begin position="261"/>
        <end position="290"/>
    </location>
</feature>
<evidence type="ECO:0000313" key="2">
    <source>
        <dbReference type="EMBL" id="PAE00720.1"/>
    </source>
</evidence>
<feature type="compositionally biased region" description="Basic and acidic residues" evidence="1">
    <location>
        <begin position="135"/>
        <end position="144"/>
    </location>
</feature>
<dbReference type="Proteomes" id="UP000216852">
    <property type="component" value="Unassembled WGS sequence"/>
</dbReference>
<sequence length="303" mass="34266">MADKHYFPVHAGMLTEEHRERIGKATWEFLWCLSKTTQETIEDGERVGVVLGGKPVSYKEVMNDLGGSKSTIKRNFEKLESENYITLKRTPRGQIIKVMKSKKFPRNERGAKTATGSKTGTLDDENRAISARGGAKTDHSNKDKKNYITATAEARENDQSVDTGMLPSVKEIVSTQQAVINRYLELRGSMHASPHDLSAADRIARADVPAEMAVKLLEEKFAIFEESKAWPDAKINSLRYCEGFIIERYHARKQVEQEAATDAKVRPLDSLNAKSRSVDHSARKRKQQDINNDIINQYLEENR</sequence>
<dbReference type="RefSeq" id="WP_095220228.1">
    <property type="nucleotide sequence ID" value="NZ_NPBJ01000011.1"/>
</dbReference>
<keyword evidence="3" id="KW-1185">Reference proteome</keyword>
<reference evidence="2 3" key="1">
    <citation type="submission" date="2017-07" db="EMBL/GenBank/DDBJ databases">
        <title>Isolation and whole genome analysis of endospore-forming bacteria from heroin.</title>
        <authorList>
            <person name="Kalinowski J."/>
            <person name="Ahrens B."/>
            <person name="Al-Dilaimi A."/>
            <person name="Winkler A."/>
            <person name="Wibberg D."/>
            <person name="Schleenbecker U."/>
            <person name="Ruckert C."/>
            <person name="Wolfel R."/>
            <person name="Grass G."/>
        </authorList>
    </citation>
    <scope>NUCLEOTIDE SEQUENCE [LARGE SCALE GENOMIC DNA]</scope>
    <source>
        <strain evidence="2 3">7517-1</strain>
    </source>
</reference>
<evidence type="ECO:0000313" key="3">
    <source>
        <dbReference type="Proteomes" id="UP000216852"/>
    </source>
</evidence>
<gene>
    <name evidence="2" type="ORF">CHH48_05675</name>
</gene>